<proteinExistence type="predicted"/>
<organism evidence="2 4">
    <name type="scientific">Chryseobacterium indoltheticum</name>
    <dbReference type="NCBI Taxonomy" id="254"/>
    <lineage>
        <taxon>Bacteria</taxon>
        <taxon>Pseudomonadati</taxon>
        <taxon>Bacteroidota</taxon>
        <taxon>Flavobacteriia</taxon>
        <taxon>Flavobacteriales</taxon>
        <taxon>Weeksellaceae</taxon>
        <taxon>Chryseobacterium group</taxon>
        <taxon>Chryseobacterium</taxon>
    </lineage>
</organism>
<evidence type="ECO:0000313" key="4">
    <source>
        <dbReference type="Proteomes" id="UP000255231"/>
    </source>
</evidence>
<gene>
    <name evidence="2" type="ORF">NCTC13560_02088</name>
    <name evidence="1" type="ORF">SAMN05421682_11563</name>
</gene>
<evidence type="ECO:0000313" key="2">
    <source>
        <dbReference type="EMBL" id="SUX43568.1"/>
    </source>
</evidence>
<protein>
    <submittedName>
        <fullName evidence="2">Uncharacterized protein</fullName>
    </submittedName>
</protein>
<dbReference type="AlphaFoldDB" id="A0A381FAS4"/>
<dbReference type="KEGG" id="cil:EG358_07390"/>
<dbReference type="Proteomes" id="UP000255231">
    <property type="component" value="Unassembled WGS sequence"/>
</dbReference>
<name>A0A381FAS4_9FLAO</name>
<accession>A0A381FAS4</accession>
<dbReference type="Proteomes" id="UP000185725">
    <property type="component" value="Unassembled WGS sequence"/>
</dbReference>
<keyword evidence="3" id="KW-1185">Reference proteome</keyword>
<dbReference type="OrthoDB" id="1274161at2"/>
<dbReference type="GeneID" id="303673518"/>
<dbReference type="EMBL" id="UFVS01000001">
    <property type="protein sequence ID" value="SUX43568.1"/>
    <property type="molecule type" value="Genomic_DNA"/>
</dbReference>
<dbReference type="RefSeq" id="WP_076562320.1">
    <property type="nucleotide sequence ID" value="NZ_CP033929.1"/>
</dbReference>
<evidence type="ECO:0000313" key="3">
    <source>
        <dbReference type="Proteomes" id="UP000185725"/>
    </source>
</evidence>
<dbReference type="EMBL" id="FTMF01000015">
    <property type="protein sequence ID" value="SIR23547.1"/>
    <property type="molecule type" value="Genomic_DNA"/>
</dbReference>
<sequence length="72" mass="8315">MEIEELERQILEIVTLKHNETGGNNGNGFGDFDHILKMSIEDRNSFINRMVDEKKIAIRMGPNARMIMLPKN</sequence>
<evidence type="ECO:0000313" key="1">
    <source>
        <dbReference type="EMBL" id="SIR23547.1"/>
    </source>
</evidence>
<reference evidence="2 4" key="2">
    <citation type="submission" date="2018-06" db="EMBL/GenBank/DDBJ databases">
        <authorList>
            <consortium name="Pathogen Informatics"/>
            <person name="Doyle S."/>
        </authorList>
    </citation>
    <scope>NUCLEOTIDE SEQUENCE [LARGE SCALE GENOMIC DNA]</scope>
    <source>
        <strain evidence="2 4">NCTC13560</strain>
    </source>
</reference>
<reference evidence="1 3" key="1">
    <citation type="submission" date="2017-01" db="EMBL/GenBank/DDBJ databases">
        <authorList>
            <person name="Varghese N."/>
            <person name="Submissions S."/>
        </authorList>
    </citation>
    <scope>NUCLEOTIDE SEQUENCE [LARGE SCALE GENOMIC DNA]</scope>
    <source>
        <strain evidence="1 3">ATCC 27950</strain>
    </source>
</reference>